<dbReference type="PANTHER" id="PTHR42208">
    <property type="entry name" value="HEAVY METAL TRANSPORTER-RELATED"/>
    <property type="match status" value="1"/>
</dbReference>
<feature type="transmembrane region" description="Helical" evidence="1">
    <location>
        <begin position="6"/>
        <end position="32"/>
    </location>
</feature>
<feature type="transmembrane region" description="Helical" evidence="1">
    <location>
        <begin position="44"/>
        <end position="65"/>
    </location>
</feature>
<dbReference type="PANTHER" id="PTHR42208:SF1">
    <property type="entry name" value="HEAVY METAL TRANSPORTER"/>
    <property type="match status" value="1"/>
</dbReference>
<evidence type="ECO:0000256" key="1">
    <source>
        <dbReference type="SAM" id="Phobius"/>
    </source>
</evidence>
<evidence type="ECO:0000313" key="3">
    <source>
        <dbReference type="EMBL" id="PQJ11811.1"/>
    </source>
</evidence>
<protein>
    <recommendedName>
        <fullName evidence="2">Urease accessory protein UreH-like transmembrane domain-containing protein</fullName>
    </recommendedName>
</protein>
<organism evidence="3 4">
    <name type="scientific">Flavipsychrobacter stenotrophus</name>
    <dbReference type="NCBI Taxonomy" id="2077091"/>
    <lineage>
        <taxon>Bacteria</taxon>
        <taxon>Pseudomonadati</taxon>
        <taxon>Bacteroidota</taxon>
        <taxon>Chitinophagia</taxon>
        <taxon>Chitinophagales</taxon>
        <taxon>Chitinophagaceae</taxon>
        <taxon>Flavipsychrobacter</taxon>
    </lineage>
</organism>
<dbReference type="OrthoDB" id="594443at2"/>
<comment type="caution">
    <text evidence="3">The sequence shown here is derived from an EMBL/GenBank/DDBJ whole genome shotgun (WGS) entry which is preliminary data.</text>
</comment>
<keyword evidence="4" id="KW-1185">Reference proteome</keyword>
<feature type="domain" description="Urease accessory protein UreH-like transmembrane" evidence="2">
    <location>
        <begin position="8"/>
        <end position="203"/>
    </location>
</feature>
<sequence length="235" mass="25782">MSGGLAVALLMGFTGSLHCAGMCGPIMMFLPFHQFKGARKVAAIGLYHLARISVYALMAFIIYSFRDSFNPRIQQYISMGLGSLLLAAGIATFIPLGLKLQIKLPWTEFTKRMLSRFIGQPDMPSIAMSGLLNGMLPCGLVYMMLSAVMVLHSPLEAVSFAYFFGMGTMPMLVSIILFRSKLNFGKANAFKALTPIFVFGFGCLFLLRGLNLDIPYLSPKVQVTNGEIHSCCHKK</sequence>
<dbReference type="Proteomes" id="UP000239872">
    <property type="component" value="Unassembled WGS sequence"/>
</dbReference>
<evidence type="ECO:0000259" key="2">
    <source>
        <dbReference type="Pfam" id="PF13386"/>
    </source>
</evidence>
<feature type="transmembrane region" description="Helical" evidence="1">
    <location>
        <begin position="157"/>
        <end position="178"/>
    </location>
</feature>
<dbReference type="InterPro" id="IPR039447">
    <property type="entry name" value="UreH-like_TM_dom"/>
</dbReference>
<keyword evidence="1" id="KW-1133">Transmembrane helix</keyword>
<name>A0A2S7SYX2_9BACT</name>
<dbReference type="Pfam" id="PF13386">
    <property type="entry name" value="DsbD_2"/>
    <property type="match status" value="1"/>
</dbReference>
<evidence type="ECO:0000313" key="4">
    <source>
        <dbReference type="Proteomes" id="UP000239872"/>
    </source>
</evidence>
<feature type="transmembrane region" description="Helical" evidence="1">
    <location>
        <begin position="77"/>
        <end position="102"/>
    </location>
</feature>
<gene>
    <name evidence="3" type="ORF">CJD36_008430</name>
</gene>
<dbReference type="RefSeq" id="WP_105038691.1">
    <property type="nucleotide sequence ID" value="NZ_PPSL01000002.1"/>
</dbReference>
<feature type="transmembrane region" description="Helical" evidence="1">
    <location>
        <begin position="190"/>
        <end position="210"/>
    </location>
</feature>
<proteinExistence type="predicted"/>
<dbReference type="AlphaFoldDB" id="A0A2S7SYX2"/>
<reference evidence="3 4" key="1">
    <citation type="submission" date="2018-01" db="EMBL/GenBank/DDBJ databases">
        <title>A novel member of the phylum Bacteroidetes isolated from glacier ice.</title>
        <authorList>
            <person name="Liu Q."/>
            <person name="Xin Y.-H."/>
        </authorList>
    </citation>
    <scope>NUCLEOTIDE SEQUENCE [LARGE SCALE GENOMIC DNA]</scope>
    <source>
        <strain evidence="3 4">RB1R16</strain>
    </source>
</reference>
<keyword evidence="1" id="KW-0812">Transmembrane</keyword>
<accession>A0A2S7SYX2</accession>
<keyword evidence="1" id="KW-0472">Membrane</keyword>
<feature type="transmembrane region" description="Helical" evidence="1">
    <location>
        <begin position="123"/>
        <end position="145"/>
    </location>
</feature>
<dbReference type="EMBL" id="PPSL01000002">
    <property type="protein sequence ID" value="PQJ11811.1"/>
    <property type="molecule type" value="Genomic_DNA"/>
</dbReference>